<feature type="compositionally biased region" description="Pro residues" evidence="2">
    <location>
        <begin position="232"/>
        <end position="242"/>
    </location>
</feature>
<evidence type="ECO:0000313" key="3">
    <source>
        <dbReference type="EMBL" id="QDS75211.1"/>
    </source>
</evidence>
<feature type="compositionally biased region" description="Basic and acidic residues" evidence="2">
    <location>
        <begin position="70"/>
        <end position="110"/>
    </location>
</feature>
<dbReference type="Proteomes" id="UP000316270">
    <property type="component" value="Chromosome 13"/>
</dbReference>
<evidence type="ECO:0000256" key="1">
    <source>
        <dbReference type="ARBA" id="ARBA00010402"/>
    </source>
</evidence>
<dbReference type="AlphaFoldDB" id="A0A517LHU5"/>
<name>A0A517LHU5_9PEZI</name>
<feature type="compositionally biased region" description="Low complexity" evidence="2">
    <location>
        <begin position="850"/>
        <end position="864"/>
    </location>
</feature>
<feature type="region of interest" description="Disordered" evidence="2">
    <location>
        <begin position="329"/>
        <end position="350"/>
    </location>
</feature>
<feature type="compositionally biased region" description="Polar residues" evidence="2">
    <location>
        <begin position="644"/>
        <end position="661"/>
    </location>
</feature>
<dbReference type="EMBL" id="CP042197">
    <property type="protein sequence ID" value="QDS75211.1"/>
    <property type="molecule type" value="Genomic_DNA"/>
</dbReference>
<dbReference type="OrthoDB" id="21471at2759"/>
<feature type="compositionally biased region" description="Polar residues" evidence="2">
    <location>
        <begin position="201"/>
        <end position="213"/>
    </location>
</feature>
<feature type="region of interest" description="Disordered" evidence="2">
    <location>
        <begin position="171"/>
        <end position="245"/>
    </location>
</feature>
<dbReference type="CDD" id="cd24139">
    <property type="entry name" value="SIP5-like"/>
    <property type="match status" value="1"/>
</dbReference>
<feature type="region of interest" description="Disordered" evidence="2">
    <location>
        <begin position="557"/>
        <end position="762"/>
    </location>
</feature>
<dbReference type="InterPro" id="IPR039301">
    <property type="entry name" value="Sip5/DA2"/>
</dbReference>
<feature type="region of interest" description="Disordered" evidence="2">
    <location>
        <begin position="399"/>
        <end position="432"/>
    </location>
</feature>
<evidence type="ECO:0000313" key="4">
    <source>
        <dbReference type="Proteomes" id="UP000316270"/>
    </source>
</evidence>
<feature type="compositionally biased region" description="Basic and acidic residues" evidence="2">
    <location>
        <begin position="560"/>
        <end position="593"/>
    </location>
</feature>
<dbReference type="PANTHER" id="PTHR31315">
    <property type="entry name" value="PROTEIN SIP5"/>
    <property type="match status" value="1"/>
</dbReference>
<proteinExistence type="inferred from homology"/>
<reference evidence="3 4" key="1">
    <citation type="submission" date="2019-07" db="EMBL/GenBank/DDBJ databases">
        <title>Finished genome of Venturia effusa.</title>
        <authorList>
            <person name="Young C.A."/>
            <person name="Cox M.P."/>
            <person name="Ganley A.R.D."/>
            <person name="David W.J."/>
        </authorList>
    </citation>
    <scope>NUCLEOTIDE SEQUENCE [LARGE SCALE GENOMIC DNA]</scope>
    <source>
        <strain evidence="4">albino</strain>
    </source>
</reference>
<feature type="compositionally biased region" description="Low complexity" evidence="2">
    <location>
        <begin position="712"/>
        <end position="735"/>
    </location>
</feature>
<keyword evidence="4" id="KW-1185">Reference proteome</keyword>
<feature type="region of interest" description="Disordered" evidence="2">
    <location>
        <begin position="515"/>
        <end position="538"/>
    </location>
</feature>
<dbReference type="GO" id="GO:0005737">
    <property type="term" value="C:cytoplasm"/>
    <property type="evidence" value="ECO:0007669"/>
    <property type="project" value="TreeGrafter"/>
</dbReference>
<feature type="region of interest" description="Disordered" evidence="2">
    <location>
        <begin position="803"/>
        <end position="886"/>
    </location>
</feature>
<feature type="compositionally biased region" description="Polar residues" evidence="2">
    <location>
        <begin position="601"/>
        <end position="622"/>
    </location>
</feature>
<dbReference type="STRING" id="50376.A0A517LHU5"/>
<organism evidence="3 4">
    <name type="scientific">Venturia effusa</name>
    <dbReference type="NCBI Taxonomy" id="50376"/>
    <lineage>
        <taxon>Eukaryota</taxon>
        <taxon>Fungi</taxon>
        <taxon>Dikarya</taxon>
        <taxon>Ascomycota</taxon>
        <taxon>Pezizomycotina</taxon>
        <taxon>Dothideomycetes</taxon>
        <taxon>Pleosporomycetidae</taxon>
        <taxon>Venturiales</taxon>
        <taxon>Venturiaceae</taxon>
        <taxon>Venturia</taxon>
    </lineage>
</organism>
<feature type="compositionally biased region" description="Low complexity" evidence="2">
    <location>
        <begin position="676"/>
        <end position="700"/>
    </location>
</feature>
<feature type="region of interest" description="Disordered" evidence="2">
    <location>
        <begin position="1"/>
        <end position="110"/>
    </location>
</feature>
<gene>
    <name evidence="3" type="ORF">FKW77_000094</name>
</gene>
<comment type="similarity">
    <text evidence="1">Belongs to the SIP5 family.</text>
</comment>
<sequence>MGNNATKEARSAAQSQPNPSTFTTGDHSTIPLAPSQSSRHSERPGLLETSQNARRRGSSRHDLSIFGLGHAHEPDPVDPSQRRETRAEREARKLEKERAAREKERERSIKEEGVDGGYLVTLGTYTGTEDFSKPVVRQLMIERRLAPFWLGLQDHEDSWTESQLVAAARGLPVPPADQNPTEESPAGATSRGSSSPRGSSNHLSVPSKYQSPSGLAGDNLQVSIHGFTTTSPPSPFGSPPSSSPFFRGRAKTLAALTTSRNNSQQDMTPQELQLPKDPFVHGHLLEAFLYKDASECPICFLYYPPYLNKTRCCDQPICSECFVQIKRPEPHPPEHHDDPDNPHPPESLGRADEYHLVSEPATCPFCKQPELGITYDPPPFRRGLTYGDQHRLGASVMSAMSSSSSVNSTGQTNGISSTRRRTTSLGANSPTVITTDKIRPDWAKKLSDARNHALRRAAAATALHNAAYVLGNNGGENGPRLAFGRRRRALFGNEGPSDGGLGFGHVGQLLTASERHGSTSTQTEIPGDLFPGRGSSRRNRMEDLEDLMMAEAMRLSLATEEERKKREEKENDKKAKKNEKQQAKDAKKAEKAAKKGGMYSAGNTSSISQFAGSLEPSSSSTGKGKAPVRSGEPQAGGFIPLVEPTSTINTDNSALPSTADLQAQRHLEQSRVNIQTPLSAEPSPTSLLTPSAPALPPSLEQPTYRHALRQLSNASSSASSFQESGGEGSSSFEVSPNESGLQIARVPMDDVPGSETPGTEPMFNFRSLAAVIGKEDNDSSGNIVTHIEDASVQASPLLPVFPKAPLAPNHAGSDAPGHASEESSGGVGCLSVATQSSRPLSTGERLFGVVPTDLTPDLSPDDSVVNLQTQGHEHGGVPLSPQASNQYDAKHYGDISALDSVPFSVESFSAGSAR</sequence>
<feature type="compositionally biased region" description="Low complexity" evidence="2">
    <location>
        <begin position="184"/>
        <end position="200"/>
    </location>
</feature>
<dbReference type="PANTHER" id="PTHR31315:SF1">
    <property type="entry name" value="PROTEIN SIP5"/>
    <property type="match status" value="1"/>
</dbReference>
<feature type="compositionally biased region" description="Polar residues" evidence="2">
    <location>
        <begin position="407"/>
        <end position="432"/>
    </location>
</feature>
<evidence type="ECO:0000256" key="2">
    <source>
        <dbReference type="SAM" id="MobiDB-lite"/>
    </source>
</evidence>
<feature type="compositionally biased region" description="Polar residues" evidence="2">
    <location>
        <begin position="1"/>
        <end position="27"/>
    </location>
</feature>
<evidence type="ECO:0008006" key="5">
    <source>
        <dbReference type="Google" id="ProtNLM"/>
    </source>
</evidence>
<protein>
    <recommendedName>
        <fullName evidence="5">Protein sip5</fullName>
    </recommendedName>
</protein>
<accession>A0A517LHU5</accession>